<accession>A0A6J4TYX7</accession>
<dbReference type="InterPro" id="IPR000944">
    <property type="entry name" value="Tscrpt_reg_Rrf2"/>
</dbReference>
<organism evidence="1">
    <name type="scientific">uncultured Solirubrobacteraceae bacterium</name>
    <dbReference type="NCBI Taxonomy" id="1162706"/>
    <lineage>
        <taxon>Bacteria</taxon>
        <taxon>Bacillati</taxon>
        <taxon>Actinomycetota</taxon>
        <taxon>Thermoleophilia</taxon>
        <taxon>Solirubrobacterales</taxon>
        <taxon>Solirubrobacteraceae</taxon>
        <taxon>environmental samples</taxon>
    </lineage>
</organism>
<dbReference type="GO" id="GO:0005829">
    <property type="term" value="C:cytosol"/>
    <property type="evidence" value="ECO:0007669"/>
    <property type="project" value="TreeGrafter"/>
</dbReference>
<dbReference type="Pfam" id="PF02082">
    <property type="entry name" value="Rrf2"/>
    <property type="match status" value="1"/>
</dbReference>
<evidence type="ECO:0008006" key="2">
    <source>
        <dbReference type="Google" id="ProtNLM"/>
    </source>
</evidence>
<dbReference type="PROSITE" id="PS51197">
    <property type="entry name" value="HTH_RRF2_2"/>
    <property type="match status" value="1"/>
</dbReference>
<sequence length="150" mass="15997">MARPTNTQFAVAVHVMTLLAGTPDEVLSSELLAGSANANPVHVRRVLGALRRAELVRSRPGVHGGWQLERAAGTVTLAEVWRAVQGDDPLLGLHGAAPECSVGQRIQRALGDVDRRAARAVEDELARTTIGDLADDTRARELEPARASAR</sequence>
<evidence type="ECO:0000313" key="1">
    <source>
        <dbReference type="EMBL" id="CAA9534022.1"/>
    </source>
</evidence>
<dbReference type="GO" id="GO:0003700">
    <property type="term" value="F:DNA-binding transcription factor activity"/>
    <property type="evidence" value="ECO:0007669"/>
    <property type="project" value="TreeGrafter"/>
</dbReference>
<name>A0A6J4TYX7_9ACTN</name>
<dbReference type="PANTHER" id="PTHR33221:SF15">
    <property type="entry name" value="HTH-TYPE TRANSCRIPTIONAL REGULATOR YWGB-RELATED"/>
    <property type="match status" value="1"/>
</dbReference>
<proteinExistence type="predicted"/>
<protein>
    <recommendedName>
        <fullName evidence="2">Rrf2 family transcriptional regulator, group III</fullName>
    </recommendedName>
</protein>
<gene>
    <name evidence="1" type="ORF">AVDCRST_MAG30-4042</name>
</gene>
<reference evidence="1" key="1">
    <citation type="submission" date="2020-02" db="EMBL/GenBank/DDBJ databases">
        <authorList>
            <person name="Meier V. D."/>
        </authorList>
    </citation>
    <scope>NUCLEOTIDE SEQUENCE</scope>
    <source>
        <strain evidence="1">AVDCRST_MAG30</strain>
    </source>
</reference>
<dbReference type="Gene3D" id="1.10.10.10">
    <property type="entry name" value="Winged helix-like DNA-binding domain superfamily/Winged helix DNA-binding domain"/>
    <property type="match status" value="1"/>
</dbReference>
<dbReference type="InterPro" id="IPR036390">
    <property type="entry name" value="WH_DNA-bd_sf"/>
</dbReference>
<dbReference type="InterPro" id="IPR036388">
    <property type="entry name" value="WH-like_DNA-bd_sf"/>
</dbReference>
<dbReference type="SUPFAM" id="SSF46785">
    <property type="entry name" value="Winged helix' DNA-binding domain"/>
    <property type="match status" value="1"/>
</dbReference>
<dbReference type="EMBL" id="CADCVS010000530">
    <property type="protein sequence ID" value="CAA9534022.1"/>
    <property type="molecule type" value="Genomic_DNA"/>
</dbReference>
<dbReference type="AlphaFoldDB" id="A0A6J4TYX7"/>
<dbReference type="PANTHER" id="PTHR33221">
    <property type="entry name" value="WINGED HELIX-TURN-HELIX TRANSCRIPTIONAL REGULATOR, RRF2 FAMILY"/>
    <property type="match status" value="1"/>
</dbReference>